<accession>A0A8B9JHD1</accession>
<dbReference type="PANTHER" id="PTHR31784:SF2">
    <property type="entry name" value="BIOGENESIS OF LYSOSOME-RELATED ORGANELLES COMPLEX 1 SUBUNIT 5"/>
    <property type="match status" value="1"/>
</dbReference>
<dbReference type="OMA" id="QLQVCME"/>
<reference evidence="4" key="1">
    <citation type="submission" date="2025-08" db="UniProtKB">
        <authorList>
            <consortium name="Ensembl"/>
        </authorList>
    </citation>
    <scope>IDENTIFICATION</scope>
</reference>
<proteinExistence type="inferred from homology"/>
<dbReference type="InterPro" id="IPR017243">
    <property type="entry name" value="Bloc1s5"/>
</dbReference>
<dbReference type="GO" id="GO:0031083">
    <property type="term" value="C:BLOC-1 complex"/>
    <property type="evidence" value="ECO:0007669"/>
    <property type="project" value="InterPro"/>
</dbReference>
<evidence type="ECO:0000256" key="1">
    <source>
        <dbReference type="ARBA" id="ARBA00010754"/>
    </source>
</evidence>
<dbReference type="Ensembl" id="ENSAMXT00005023734.1">
    <property type="protein sequence ID" value="ENSAMXP00005021471.1"/>
    <property type="gene ID" value="ENSAMXG00005011151.1"/>
</dbReference>
<evidence type="ECO:0000313" key="5">
    <source>
        <dbReference type="Proteomes" id="UP000694621"/>
    </source>
</evidence>
<sequence length="84" mass="10140">MYTFSCVVEAANHMTQRIQQRELEAQNSPQLQVCMERRREDWEEFLKQQVQLKEEVDEEHLKAVGRLSTQYSEMKKDLTKHSHF</sequence>
<name>A0A8B9JHD1_ASTMX</name>
<evidence type="ECO:0000256" key="3">
    <source>
        <dbReference type="ARBA" id="ARBA00031992"/>
    </source>
</evidence>
<evidence type="ECO:0000313" key="4">
    <source>
        <dbReference type="Ensembl" id="ENSAMXP00005021471.1"/>
    </source>
</evidence>
<evidence type="ECO:0000256" key="2">
    <source>
        <dbReference type="ARBA" id="ARBA00019580"/>
    </source>
</evidence>
<dbReference type="Proteomes" id="UP000694621">
    <property type="component" value="Unplaced"/>
</dbReference>
<dbReference type="AlphaFoldDB" id="A0A8B9JHD1"/>
<comment type="similarity">
    <text evidence="1">Belongs to the BLOC1S5 family.</text>
</comment>
<dbReference type="Pfam" id="PF14942">
    <property type="entry name" value="Muted"/>
    <property type="match status" value="1"/>
</dbReference>
<dbReference type="PANTHER" id="PTHR31784">
    <property type="entry name" value="BIOGENESIS OF LYSOSOME-RELATED ORGANELLES COMPLEX 1 SUBUNIT 5"/>
    <property type="match status" value="1"/>
</dbReference>
<organism evidence="4 5">
    <name type="scientific">Astyanax mexicanus</name>
    <name type="common">Blind cave fish</name>
    <name type="synonym">Astyanax fasciatus mexicanus</name>
    <dbReference type="NCBI Taxonomy" id="7994"/>
    <lineage>
        <taxon>Eukaryota</taxon>
        <taxon>Metazoa</taxon>
        <taxon>Chordata</taxon>
        <taxon>Craniata</taxon>
        <taxon>Vertebrata</taxon>
        <taxon>Euteleostomi</taxon>
        <taxon>Actinopterygii</taxon>
        <taxon>Neopterygii</taxon>
        <taxon>Teleostei</taxon>
        <taxon>Ostariophysi</taxon>
        <taxon>Characiformes</taxon>
        <taxon>Characoidei</taxon>
        <taxon>Acestrorhamphidae</taxon>
        <taxon>Acestrorhamphinae</taxon>
        <taxon>Astyanax</taxon>
    </lineage>
</organism>
<protein>
    <recommendedName>
        <fullName evidence="2">Biogenesis of lysosome-related organelles complex 1 subunit 5</fullName>
    </recommendedName>
    <alternativeName>
        <fullName evidence="3">Protein Muted homolog</fullName>
    </alternativeName>
</protein>
<dbReference type="GO" id="GO:0030133">
    <property type="term" value="C:transport vesicle"/>
    <property type="evidence" value="ECO:0007669"/>
    <property type="project" value="InterPro"/>
</dbReference>